<organism evidence="1 2">
    <name type="scientific">Senna tora</name>
    <dbReference type="NCBI Taxonomy" id="362788"/>
    <lineage>
        <taxon>Eukaryota</taxon>
        <taxon>Viridiplantae</taxon>
        <taxon>Streptophyta</taxon>
        <taxon>Embryophyta</taxon>
        <taxon>Tracheophyta</taxon>
        <taxon>Spermatophyta</taxon>
        <taxon>Magnoliopsida</taxon>
        <taxon>eudicotyledons</taxon>
        <taxon>Gunneridae</taxon>
        <taxon>Pentapetalae</taxon>
        <taxon>rosids</taxon>
        <taxon>fabids</taxon>
        <taxon>Fabales</taxon>
        <taxon>Fabaceae</taxon>
        <taxon>Caesalpinioideae</taxon>
        <taxon>Cassia clade</taxon>
        <taxon>Senna</taxon>
    </lineage>
</organism>
<comment type="caution">
    <text evidence="1">The sequence shown here is derived from an EMBL/GenBank/DDBJ whole genome shotgun (WGS) entry which is preliminary data.</text>
</comment>
<evidence type="ECO:0000313" key="2">
    <source>
        <dbReference type="Proteomes" id="UP000634136"/>
    </source>
</evidence>
<reference evidence="1" key="1">
    <citation type="submission" date="2020-09" db="EMBL/GenBank/DDBJ databases">
        <title>Genome-Enabled Discovery of Anthraquinone Biosynthesis in Senna tora.</title>
        <authorList>
            <person name="Kang S.-H."/>
            <person name="Pandey R.P."/>
            <person name="Lee C.-M."/>
            <person name="Sim J.-S."/>
            <person name="Jeong J.-T."/>
            <person name="Choi B.-S."/>
            <person name="Jung M."/>
            <person name="Ginzburg D."/>
            <person name="Zhao K."/>
            <person name="Won S.Y."/>
            <person name="Oh T.-J."/>
            <person name="Yu Y."/>
            <person name="Kim N.-H."/>
            <person name="Lee O.R."/>
            <person name="Lee T.-H."/>
            <person name="Bashyal P."/>
            <person name="Kim T.-S."/>
            <person name="Lee W.-H."/>
            <person name="Kawkins C."/>
            <person name="Kim C.-K."/>
            <person name="Kim J.S."/>
            <person name="Ahn B.O."/>
            <person name="Rhee S.Y."/>
            <person name="Sohng J.K."/>
        </authorList>
    </citation>
    <scope>NUCLEOTIDE SEQUENCE</scope>
    <source>
        <tissue evidence="1">Leaf</tissue>
    </source>
</reference>
<protein>
    <submittedName>
        <fullName evidence="1">Uncharacterized protein</fullName>
    </submittedName>
</protein>
<sequence>MAVGKRWPVSDIDDNGGCA</sequence>
<name>A0A834VZ43_9FABA</name>
<evidence type="ECO:0000313" key="1">
    <source>
        <dbReference type="EMBL" id="KAF7802265.1"/>
    </source>
</evidence>
<dbReference type="AlphaFoldDB" id="A0A834VZ43"/>
<dbReference type="Proteomes" id="UP000634136">
    <property type="component" value="Unassembled WGS sequence"/>
</dbReference>
<accession>A0A834VZ43</accession>
<dbReference type="EMBL" id="JAAIUW010000013">
    <property type="protein sequence ID" value="KAF7802265.1"/>
    <property type="molecule type" value="Genomic_DNA"/>
</dbReference>
<gene>
    <name evidence="1" type="ORF">G2W53_041376</name>
</gene>
<proteinExistence type="predicted"/>
<keyword evidence="2" id="KW-1185">Reference proteome</keyword>